<protein>
    <recommendedName>
        <fullName evidence="1">diguanylate cyclase</fullName>
        <ecNumber evidence="1">2.7.7.65</ecNumber>
    </recommendedName>
</protein>
<dbReference type="SMART" id="SM00267">
    <property type="entry name" value="GGDEF"/>
    <property type="match status" value="1"/>
</dbReference>
<dbReference type="EC" id="2.7.7.65" evidence="1"/>
<proteinExistence type="predicted"/>
<dbReference type="GO" id="GO:0005886">
    <property type="term" value="C:plasma membrane"/>
    <property type="evidence" value="ECO:0007669"/>
    <property type="project" value="TreeGrafter"/>
</dbReference>
<evidence type="ECO:0000313" key="4">
    <source>
        <dbReference type="Proteomes" id="UP000325302"/>
    </source>
</evidence>
<comment type="caution">
    <text evidence="3">The sequence shown here is derived from an EMBL/GenBank/DDBJ whole genome shotgun (WGS) entry which is preliminary data.</text>
</comment>
<dbReference type="Pfam" id="PF00990">
    <property type="entry name" value="GGDEF"/>
    <property type="match status" value="1"/>
</dbReference>
<dbReference type="PANTHER" id="PTHR45138">
    <property type="entry name" value="REGULATORY COMPONENTS OF SENSORY TRANSDUCTION SYSTEM"/>
    <property type="match status" value="1"/>
</dbReference>
<dbReference type="GO" id="GO:0052621">
    <property type="term" value="F:diguanylate cyclase activity"/>
    <property type="evidence" value="ECO:0007669"/>
    <property type="project" value="UniProtKB-EC"/>
</dbReference>
<feature type="domain" description="GGDEF" evidence="2">
    <location>
        <begin position="282"/>
        <end position="405"/>
    </location>
</feature>
<dbReference type="PANTHER" id="PTHR45138:SF24">
    <property type="entry name" value="DIGUANYLATE CYCLASE DGCC-RELATED"/>
    <property type="match status" value="1"/>
</dbReference>
<dbReference type="InterPro" id="IPR043128">
    <property type="entry name" value="Rev_trsase/Diguanyl_cyclase"/>
</dbReference>
<dbReference type="SUPFAM" id="SSF55073">
    <property type="entry name" value="Nucleotide cyclase"/>
    <property type="match status" value="1"/>
</dbReference>
<evidence type="ECO:0000256" key="1">
    <source>
        <dbReference type="ARBA" id="ARBA00012528"/>
    </source>
</evidence>
<evidence type="ECO:0000313" key="3">
    <source>
        <dbReference type="EMBL" id="KAA0875909.1"/>
    </source>
</evidence>
<keyword evidence="4" id="KW-1185">Reference proteome</keyword>
<accession>A0A5A9W7C3</accession>
<dbReference type="GO" id="GO:0043709">
    <property type="term" value="P:cell adhesion involved in single-species biofilm formation"/>
    <property type="evidence" value="ECO:0007669"/>
    <property type="project" value="TreeGrafter"/>
</dbReference>
<dbReference type="OrthoDB" id="766410at2"/>
<dbReference type="AlphaFoldDB" id="A0A5A9W7C3"/>
<dbReference type="Proteomes" id="UP000325302">
    <property type="component" value="Unassembled WGS sequence"/>
</dbReference>
<sequence length="405" mass="45290">MRFRMKTKILSALFEQALCPMLLISKQEIEWANAAFRHLPDAHRKRIQDWGLHQDQAWLELDTGRFQRLSAKSHQLILGHPADASSLQRTLLLKLLPALQAGGDPYLNTASVLGPLLGWKHCVVAKRKTARSVDLLGHWQEGKLQPPSHQSLSGSAAQTLYEGETGEAAFRALGREFPLDPQLKDHPSDLWIGHRIDLPEQPGLGHICVWGQPDFVDADTCAWLIGLSADILSSWLLSHLETQDKDYEPSLEARDPLTGLPGRKSFDLALRHAMQKFQQQNQDVLVTIIDIQELNKLNDQHGSSRGDRLIHDLGQALLGICRRKDQVFRLGGDEFLLLMPTGQTLPPVSKRLERICTQLRADDLPDLHLNHALCTLSEAKGSGEELMLILDQRLKACKDAAQAQA</sequence>
<dbReference type="CDD" id="cd01949">
    <property type="entry name" value="GGDEF"/>
    <property type="match status" value="1"/>
</dbReference>
<dbReference type="Gene3D" id="3.30.70.270">
    <property type="match status" value="1"/>
</dbReference>
<dbReference type="InterPro" id="IPR000160">
    <property type="entry name" value="GGDEF_dom"/>
</dbReference>
<dbReference type="InterPro" id="IPR029787">
    <property type="entry name" value="Nucleotide_cyclase"/>
</dbReference>
<evidence type="ECO:0000259" key="2">
    <source>
        <dbReference type="PROSITE" id="PS50887"/>
    </source>
</evidence>
<name>A0A5A9W7C3_9GAMM</name>
<dbReference type="PROSITE" id="PS50887">
    <property type="entry name" value="GGDEF"/>
    <property type="match status" value="1"/>
</dbReference>
<dbReference type="EMBL" id="SMRS01000002">
    <property type="protein sequence ID" value="KAA0875909.1"/>
    <property type="molecule type" value="Genomic_DNA"/>
</dbReference>
<dbReference type="NCBIfam" id="TIGR00254">
    <property type="entry name" value="GGDEF"/>
    <property type="match status" value="1"/>
</dbReference>
<dbReference type="InterPro" id="IPR050469">
    <property type="entry name" value="Diguanylate_Cyclase"/>
</dbReference>
<reference evidence="3 4" key="1">
    <citation type="submission" date="2019-03" db="EMBL/GenBank/DDBJ databases">
        <title>Nitrincola sp. nov. isolated from an Indian soda lake.</title>
        <authorList>
            <person name="Joshi A."/>
            <person name="Thite S.V."/>
            <person name="Joseph N."/>
            <person name="Dhotre D."/>
            <person name="Moorthy M."/>
            <person name="Shouche Y.S."/>
        </authorList>
    </citation>
    <scope>NUCLEOTIDE SEQUENCE [LARGE SCALE GENOMIC DNA]</scope>
    <source>
        <strain evidence="3 4">MEB193</strain>
    </source>
</reference>
<organism evidence="3 4">
    <name type="scientific">Nitrincola tapanii</name>
    <dbReference type="NCBI Taxonomy" id="1708751"/>
    <lineage>
        <taxon>Bacteria</taxon>
        <taxon>Pseudomonadati</taxon>
        <taxon>Pseudomonadota</taxon>
        <taxon>Gammaproteobacteria</taxon>
        <taxon>Oceanospirillales</taxon>
        <taxon>Oceanospirillaceae</taxon>
        <taxon>Nitrincola</taxon>
    </lineage>
</organism>
<dbReference type="GO" id="GO:1902201">
    <property type="term" value="P:negative regulation of bacterial-type flagellum-dependent cell motility"/>
    <property type="evidence" value="ECO:0007669"/>
    <property type="project" value="TreeGrafter"/>
</dbReference>
<gene>
    <name evidence="3" type="ORF">E1H14_04265</name>
</gene>